<proteinExistence type="predicted"/>
<organism evidence="1 2">
    <name type="scientific">Caligus rogercresseyi</name>
    <name type="common">Sea louse</name>
    <dbReference type="NCBI Taxonomy" id="217165"/>
    <lineage>
        <taxon>Eukaryota</taxon>
        <taxon>Metazoa</taxon>
        <taxon>Ecdysozoa</taxon>
        <taxon>Arthropoda</taxon>
        <taxon>Crustacea</taxon>
        <taxon>Multicrustacea</taxon>
        <taxon>Hexanauplia</taxon>
        <taxon>Copepoda</taxon>
        <taxon>Siphonostomatoida</taxon>
        <taxon>Caligidae</taxon>
        <taxon>Caligus</taxon>
    </lineage>
</organism>
<dbReference type="AlphaFoldDB" id="A0A7T8K7Q3"/>
<dbReference type="Proteomes" id="UP000595437">
    <property type="component" value="Chromosome 6"/>
</dbReference>
<sequence>MRGIPSLRLDLEFPSLVSAYRIPILIFVRGVIVLVLRKGPSYHHLLHIEDLFLLVEIR</sequence>
<protein>
    <submittedName>
        <fullName evidence="1">Uncharacterized protein</fullName>
    </submittedName>
</protein>
<keyword evidence="2" id="KW-1185">Reference proteome</keyword>
<reference evidence="2" key="1">
    <citation type="submission" date="2021-01" db="EMBL/GenBank/DDBJ databases">
        <title>Caligus Genome Assembly.</title>
        <authorList>
            <person name="Gallardo-Escarate C."/>
        </authorList>
    </citation>
    <scope>NUCLEOTIDE SEQUENCE [LARGE SCALE GENOMIC DNA]</scope>
</reference>
<dbReference type="EMBL" id="CP045895">
    <property type="protein sequence ID" value="QQP49209.1"/>
    <property type="molecule type" value="Genomic_DNA"/>
</dbReference>
<evidence type="ECO:0000313" key="2">
    <source>
        <dbReference type="Proteomes" id="UP000595437"/>
    </source>
</evidence>
<gene>
    <name evidence="1" type="ORF">FKW44_009773</name>
</gene>
<name>A0A7T8K7Q3_CALRO</name>
<accession>A0A7T8K7Q3</accession>
<evidence type="ECO:0000313" key="1">
    <source>
        <dbReference type="EMBL" id="QQP49209.1"/>
    </source>
</evidence>